<feature type="transmembrane region" description="Helical" evidence="11">
    <location>
        <begin position="18"/>
        <end position="45"/>
    </location>
</feature>
<proteinExistence type="inferred from homology"/>
<accession>A0A4P9A2V3</accession>
<dbReference type="Proteomes" id="UP000310639">
    <property type="component" value="Chromosome"/>
</dbReference>
<keyword evidence="3 11" id="KW-0813">Transport</keyword>
<dbReference type="OrthoDB" id="9789241at2"/>
<evidence type="ECO:0000313" key="13">
    <source>
        <dbReference type="Proteomes" id="UP000310639"/>
    </source>
</evidence>
<keyword evidence="7 11" id="KW-1133">Transmembrane helix</keyword>
<name>A0A4P9A2V3_9BACT</name>
<evidence type="ECO:0000256" key="1">
    <source>
        <dbReference type="ARBA" id="ARBA00004141"/>
    </source>
</evidence>
<evidence type="ECO:0000256" key="5">
    <source>
        <dbReference type="ARBA" id="ARBA00022692"/>
    </source>
</evidence>
<feature type="transmembrane region" description="Helical" evidence="11">
    <location>
        <begin position="224"/>
        <end position="250"/>
    </location>
</feature>
<evidence type="ECO:0000256" key="6">
    <source>
        <dbReference type="ARBA" id="ARBA00022781"/>
    </source>
</evidence>
<evidence type="ECO:0000256" key="7">
    <source>
        <dbReference type="ARBA" id="ARBA00022989"/>
    </source>
</evidence>
<keyword evidence="9 11" id="KW-0472">Membrane</keyword>
<dbReference type="SUPFAM" id="SSF81336">
    <property type="entry name" value="F1F0 ATP synthase subunit A"/>
    <property type="match status" value="1"/>
</dbReference>
<dbReference type="PROSITE" id="PS00449">
    <property type="entry name" value="ATPASE_A"/>
    <property type="match status" value="1"/>
</dbReference>
<keyword evidence="13" id="KW-1185">Reference proteome</keyword>
<dbReference type="GO" id="GO:0046933">
    <property type="term" value="F:proton-transporting ATP synthase activity, rotational mechanism"/>
    <property type="evidence" value="ECO:0007669"/>
    <property type="project" value="UniProtKB-UniRule"/>
</dbReference>
<reference evidence="12 13" key="1">
    <citation type="submission" date="2019-04" db="EMBL/GenBank/DDBJ databases">
        <title>Saccharibacteria TM7 genomes.</title>
        <authorList>
            <person name="Bor B."/>
            <person name="He X."/>
            <person name="Chen T."/>
            <person name="Dewhirst F.E."/>
        </authorList>
    </citation>
    <scope>NUCLEOTIDE SEQUENCE [LARGE SCALE GENOMIC DNA]</scope>
    <source>
        <strain evidence="12 13">BB001</strain>
    </source>
</reference>
<dbReference type="KEGG" id="nft:FBF37_01350"/>
<evidence type="ECO:0000313" key="12">
    <source>
        <dbReference type="EMBL" id="QCT42118.1"/>
    </source>
</evidence>
<dbReference type="Gene3D" id="1.20.120.220">
    <property type="entry name" value="ATP synthase, F0 complex, subunit A"/>
    <property type="match status" value="1"/>
</dbReference>
<feature type="transmembrane region" description="Helical" evidence="11">
    <location>
        <begin position="88"/>
        <end position="111"/>
    </location>
</feature>
<keyword evidence="8 11" id="KW-0406">Ion transport</keyword>
<keyword evidence="4 11" id="KW-0138">CF(0)</keyword>
<evidence type="ECO:0000256" key="2">
    <source>
        <dbReference type="ARBA" id="ARBA00006810"/>
    </source>
</evidence>
<dbReference type="InterPro" id="IPR023011">
    <property type="entry name" value="ATP_synth_F0_asu_AS"/>
</dbReference>
<dbReference type="RefSeq" id="WP_138078761.1">
    <property type="nucleotide sequence ID" value="NZ_CP040004.1"/>
</dbReference>
<comment type="similarity">
    <text evidence="2 11">Belongs to the ATPase A chain family.</text>
</comment>
<keyword evidence="5 11" id="KW-0812">Transmembrane</keyword>
<dbReference type="CDD" id="cd00310">
    <property type="entry name" value="ATP-synt_Fo_a_6"/>
    <property type="match status" value="1"/>
</dbReference>
<keyword evidence="10 11" id="KW-0066">ATP synthesis</keyword>
<dbReference type="InterPro" id="IPR000568">
    <property type="entry name" value="ATP_synth_F0_asu"/>
</dbReference>
<dbReference type="HAMAP" id="MF_01393">
    <property type="entry name" value="ATP_synth_a_bact"/>
    <property type="match status" value="1"/>
</dbReference>
<organism evidence="12 13">
    <name type="scientific">Candidatus Nanosynbacter featherlites</name>
    <dbReference type="NCBI Taxonomy" id="2572088"/>
    <lineage>
        <taxon>Bacteria</taxon>
        <taxon>Candidatus Saccharimonadota</taxon>
        <taxon>Candidatus Saccharimonadia</taxon>
        <taxon>Candidatus Nanosynbacterales</taxon>
        <taxon>Candidatus Nanosynbacteraceae</taxon>
        <taxon>Candidatus Nanosynbacter</taxon>
    </lineage>
</organism>
<evidence type="ECO:0000256" key="10">
    <source>
        <dbReference type="ARBA" id="ARBA00023310"/>
    </source>
</evidence>
<keyword evidence="11" id="KW-1003">Cell membrane</keyword>
<dbReference type="InterPro" id="IPR035908">
    <property type="entry name" value="F0_ATP_A_sf"/>
</dbReference>
<evidence type="ECO:0000256" key="3">
    <source>
        <dbReference type="ARBA" id="ARBA00022448"/>
    </source>
</evidence>
<dbReference type="InterPro" id="IPR045082">
    <property type="entry name" value="ATP_syn_F0_a_bact/chloroplast"/>
</dbReference>
<gene>
    <name evidence="11" type="primary">atpB</name>
    <name evidence="12" type="ORF">FBF37_01350</name>
</gene>
<comment type="subcellular location">
    <subcellularLocation>
        <location evidence="11">Cell membrane</location>
        <topology evidence="11">Multi-pass membrane protein</topology>
    </subcellularLocation>
    <subcellularLocation>
        <location evidence="1">Membrane</location>
        <topology evidence="1">Multi-pass membrane protein</topology>
    </subcellularLocation>
</comment>
<evidence type="ECO:0000256" key="4">
    <source>
        <dbReference type="ARBA" id="ARBA00022547"/>
    </source>
</evidence>
<feature type="transmembrane region" description="Helical" evidence="11">
    <location>
        <begin position="131"/>
        <end position="150"/>
    </location>
</feature>
<evidence type="ECO:0000256" key="11">
    <source>
        <dbReference type="HAMAP-Rule" id="MF_01393"/>
    </source>
</evidence>
<dbReference type="EMBL" id="CP040004">
    <property type="protein sequence ID" value="QCT42118.1"/>
    <property type="molecule type" value="Genomic_DNA"/>
</dbReference>
<protein>
    <recommendedName>
        <fullName evidence="11">ATP synthase subunit a</fullName>
    </recommendedName>
    <alternativeName>
        <fullName evidence="11">ATP synthase F0 sector subunit a</fullName>
    </alternativeName>
    <alternativeName>
        <fullName evidence="11">F-ATPase subunit 6</fullName>
    </alternativeName>
</protein>
<dbReference type="AlphaFoldDB" id="A0A4P9A2V3"/>
<keyword evidence="6 11" id="KW-0375">Hydrogen ion transport</keyword>
<evidence type="ECO:0000256" key="8">
    <source>
        <dbReference type="ARBA" id="ARBA00023065"/>
    </source>
</evidence>
<dbReference type="Pfam" id="PF00119">
    <property type="entry name" value="ATP-synt_A"/>
    <property type="match status" value="1"/>
</dbReference>
<dbReference type="GO" id="GO:0042777">
    <property type="term" value="P:proton motive force-driven plasma membrane ATP synthesis"/>
    <property type="evidence" value="ECO:0007669"/>
    <property type="project" value="TreeGrafter"/>
</dbReference>
<dbReference type="GO" id="GO:0045259">
    <property type="term" value="C:proton-transporting ATP synthase complex"/>
    <property type="evidence" value="ECO:0007669"/>
    <property type="project" value="UniProtKB-KW"/>
</dbReference>
<dbReference type="PANTHER" id="PTHR42823">
    <property type="entry name" value="ATP SYNTHASE SUBUNIT A, CHLOROPLASTIC"/>
    <property type="match status" value="1"/>
</dbReference>
<sequence length="280" mass="31071">MIHQFASSLHISVKADEILQVGGISITNSHLLGALGLLVLLWIMLRTRAAALGKKKPNFVTRLVNWTFDGLYGTVKQVIQDDVWAARVAPLTITIFFFVIAQYWLGLLPFVGPVTVGEHSTPLFRGGVADLNMTFGLAIITIIAAQVYAFRYLGFRGNMGRYFVNPLKDPIMSFVGILELVAEFSRLLGLSFRLFGNVLAGEVLLIMIAYLTKYASPAMLQPFYLFELFIGGIQAYIFFMLSTVFISLGLTPHGDHNESSHAHVHSPVDISKKMTENENK</sequence>
<evidence type="ECO:0000256" key="9">
    <source>
        <dbReference type="ARBA" id="ARBA00023136"/>
    </source>
</evidence>
<dbReference type="GO" id="GO:0005886">
    <property type="term" value="C:plasma membrane"/>
    <property type="evidence" value="ECO:0007669"/>
    <property type="project" value="UniProtKB-SubCell"/>
</dbReference>
<comment type="function">
    <text evidence="11">Key component of the proton channel; it plays a direct role in the translocation of protons across the membrane.</text>
</comment>
<feature type="transmembrane region" description="Helical" evidence="11">
    <location>
        <begin position="194"/>
        <end position="212"/>
    </location>
</feature>
<dbReference type="PANTHER" id="PTHR42823:SF3">
    <property type="entry name" value="ATP SYNTHASE SUBUNIT A, CHLOROPLASTIC"/>
    <property type="match status" value="1"/>
</dbReference>
<dbReference type="PRINTS" id="PR00123">
    <property type="entry name" value="ATPASEA"/>
</dbReference>